<dbReference type="AlphaFoldDB" id="A0A2P2NY50"/>
<accession>A0A2P2NY50</accession>
<proteinExistence type="predicted"/>
<protein>
    <submittedName>
        <fullName evidence="1">Uncharacterized protein</fullName>
    </submittedName>
</protein>
<reference evidence="1" key="1">
    <citation type="submission" date="2018-02" db="EMBL/GenBank/DDBJ databases">
        <title>Rhizophora mucronata_Transcriptome.</title>
        <authorList>
            <person name="Meera S.P."/>
            <person name="Sreeshan A."/>
            <person name="Augustine A."/>
        </authorList>
    </citation>
    <scope>NUCLEOTIDE SEQUENCE</scope>
    <source>
        <tissue evidence="1">Leaf</tissue>
    </source>
</reference>
<sequence length="26" mass="3010">MSMEPTNLLRVRVGVSWSLFGKPFRT</sequence>
<organism evidence="1">
    <name type="scientific">Rhizophora mucronata</name>
    <name type="common">Asiatic mangrove</name>
    <dbReference type="NCBI Taxonomy" id="61149"/>
    <lineage>
        <taxon>Eukaryota</taxon>
        <taxon>Viridiplantae</taxon>
        <taxon>Streptophyta</taxon>
        <taxon>Embryophyta</taxon>
        <taxon>Tracheophyta</taxon>
        <taxon>Spermatophyta</taxon>
        <taxon>Magnoliopsida</taxon>
        <taxon>eudicotyledons</taxon>
        <taxon>Gunneridae</taxon>
        <taxon>Pentapetalae</taxon>
        <taxon>rosids</taxon>
        <taxon>fabids</taxon>
        <taxon>Malpighiales</taxon>
        <taxon>Rhizophoraceae</taxon>
        <taxon>Rhizophora</taxon>
    </lineage>
</organism>
<evidence type="ECO:0000313" key="1">
    <source>
        <dbReference type="EMBL" id="MBX47331.1"/>
    </source>
</evidence>
<name>A0A2P2NY50_RHIMU</name>
<dbReference type="EMBL" id="GGEC01066847">
    <property type="protein sequence ID" value="MBX47331.1"/>
    <property type="molecule type" value="Transcribed_RNA"/>
</dbReference>